<dbReference type="OrthoDB" id="10029326at2759"/>
<protein>
    <submittedName>
        <fullName evidence="6">Putative monooxygenase</fullName>
    </submittedName>
</protein>
<dbReference type="GO" id="GO:0004497">
    <property type="term" value="F:monooxygenase activity"/>
    <property type="evidence" value="ECO:0007669"/>
    <property type="project" value="UniProtKB-KW"/>
</dbReference>
<keyword evidence="4" id="KW-0560">Oxidoreductase</keyword>
<evidence type="ECO:0000313" key="7">
    <source>
        <dbReference type="Proteomes" id="UP000037505"/>
    </source>
</evidence>
<keyword evidence="2" id="KW-0285">Flavoprotein</keyword>
<dbReference type="PANTHER" id="PTHR47356">
    <property type="entry name" value="FAD-DEPENDENT MONOOXYGENASE ASQG-RELATED"/>
    <property type="match status" value="1"/>
</dbReference>
<keyword evidence="7" id="KW-1185">Reference proteome</keyword>
<evidence type="ECO:0000256" key="1">
    <source>
        <dbReference type="ARBA" id="ARBA00007992"/>
    </source>
</evidence>
<evidence type="ECO:0000259" key="5">
    <source>
        <dbReference type="Pfam" id="PF01494"/>
    </source>
</evidence>
<proteinExistence type="inferred from homology"/>
<dbReference type="Pfam" id="PF01494">
    <property type="entry name" value="FAD_binding_3"/>
    <property type="match status" value="1"/>
</dbReference>
<dbReference type="Gene3D" id="3.50.50.60">
    <property type="entry name" value="FAD/NAD(P)-binding domain"/>
    <property type="match status" value="1"/>
</dbReference>
<gene>
    <name evidence="6" type="ORF">ANOM_004205</name>
</gene>
<dbReference type="GeneID" id="26806009"/>
<dbReference type="AlphaFoldDB" id="A0A0L1J5D6"/>
<dbReference type="STRING" id="1509407.A0A0L1J5D6"/>
<evidence type="ECO:0000256" key="4">
    <source>
        <dbReference type="ARBA" id="ARBA00023002"/>
    </source>
</evidence>
<organism evidence="6 7">
    <name type="scientific">Aspergillus nomiae NRRL (strain ATCC 15546 / NRRL 13137 / CBS 260.88 / M93)</name>
    <dbReference type="NCBI Taxonomy" id="1509407"/>
    <lineage>
        <taxon>Eukaryota</taxon>
        <taxon>Fungi</taxon>
        <taxon>Dikarya</taxon>
        <taxon>Ascomycota</taxon>
        <taxon>Pezizomycotina</taxon>
        <taxon>Eurotiomycetes</taxon>
        <taxon>Eurotiomycetidae</taxon>
        <taxon>Eurotiales</taxon>
        <taxon>Aspergillaceae</taxon>
        <taxon>Aspergillus</taxon>
        <taxon>Aspergillus subgen. Circumdati</taxon>
    </lineage>
</organism>
<evidence type="ECO:0000256" key="2">
    <source>
        <dbReference type="ARBA" id="ARBA00022630"/>
    </source>
</evidence>
<evidence type="ECO:0000313" key="6">
    <source>
        <dbReference type="EMBL" id="KNG86934.1"/>
    </source>
</evidence>
<dbReference type="InterPro" id="IPR050562">
    <property type="entry name" value="FAD_mOase_fung"/>
</dbReference>
<dbReference type="RefSeq" id="XP_015407857.1">
    <property type="nucleotide sequence ID" value="XM_015549462.1"/>
</dbReference>
<comment type="caution">
    <text evidence="6">The sequence shown here is derived from an EMBL/GenBank/DDBJ whole genome shotgun (WGS) entry which is preliminary data.</text>
</comment>
<accession>A0A0L1J5D6</accession>
<dbReference type="PANTHER" id="PTHR47356:SF2">
    <property type="entry name" value="FAD-BINDING DOMAIN-CONTAINING PROTEIN-RELATED"/>
    <property type="match status" value="1"/>
</dbReference>
<feature type="domain" description="FAD-binding" evidence="5">
    <location>
        <begin position="6"/>
        <end position="338"/>
    </location>
</feature>
<sequence length="448" mass="49641">MPLRPCKVLIVGGGIAGLSLALMLEKNAVDYLLLEAYPNIVTEVGAGICMMPNGLRVLDQLGCYEDLLSHTRNPVTSVTWRDLEGKALGSVDGSTISERYGYPYLWMDRKALLEVLYSRISDRSKVLTQKRVATVQHTENCVEVIMTDGSKYSGDILVGADGTHSRIRQEMVRLAGTLGQQDDYGDEAPATYSCIFGVSTGVPGIPSGCLDFVVNEQSSHIIGSGPDNRTYWFLMAHMGQTFHGEEIPQLSNEEQDALAQKHWNDHIMPDVRFSDLYNNRTSTIYTPMRECVDRNWHLNRVMLIGDAVHKMLPSVGQGGSQAVESAAALTNNLMEILSQPSSLGAPSTTELHSIFQQVQDIRAPRLSQIMHTAHSRQQMDAMETPELRDTILNKFPKLLPGIVLQRWDTTFLPGVSLKMLEVPARPRTLAFHDEMQKDEGSTKGVAKI</sequence>
<dbReference type="GO" id="GO:0071949">
    <property type="term" value="F:FAD binding"/>
    <property type="evidence" value="ECO:0007669"/>
    <property type="project" value="InterPro"/>
</dbReference>
<keyword evidence="3" id="KW-0274">FAD</keyword>
<dbReference type="Proteomes" id="UP000037505">
    <property type="component" value="Unassembled WGS sequence"/>
</dbReference>
<dbReference type="InterPro" id="IPR002938">
    <property type="entry name" value="FAD-bd"/>
</dbReference>
<dbReference type="PRINTS" id="PR00420">
    <property type="entry name" value="RNGMNOXGNASE"/>
</dbReference>
<dbReference type="SUPFAM" id="SSF51905">
    <property type="entry name" value="FAD/NAD(P)-binding domain"/>
    <property type="match status" value="1"/>
</dbReference>
<comment type="similarity">
    <text evidence="1">Belongs to the paxM FAD-dependent monooxygenase family.</text>
</comment>
<dbReference type="EMBL" id="JNOM01000097">
    <property type="protein sequence ID" value="KNG86934.1"/>
    <property type="molecule type" value="Genomic_DNA"/>
</dbReference>
<keyword evidence="6" id="KW-0503">Monooxygenase</keyword>
<evidence type="ECO:0000256" key="3">
    <source>
        <dbReference type="ARBA" id="ARBA00022827"/>
    </source>
</evidence>
<dbReference type="InterPro" id="IPR036188">
    <property type="entry name" value="FAD/NAD-bd_sf"/>
</dbReference>
<name>A0A0L1J5D6_ASPN3</name>
<reference evidence="6 7" key="1">
    <citation type="submission" date="2014-06" db="EMBL/GenBank/DDBJ databases">
        <title>The Genome of the Aflatoxigenic Filamentous Fungus Aspergillus nomius.</title>
        <authorList>
            <person name="Moore M.G."/>
            <person name="Shannon B.M."/>
            <person name="Brian M.M."/>
        </authorList>
    </citation>
    <scope>NUCLEOTIDE SEQUENCE [LARGE SCALE GENOMIC DNA]</scope>
    <source>
        <strain evidence="6 7">NRRL 13137</strain>
    </source>
</reference>